<evidence type="ECO:0000256" key="9">
    <source>
        <dbReference type="ARBA" id="ARBA00049534"/>
    </source>
</evidence>
<dbReference type="PANTHER" id="PTHR42701:SF1">
    <property type="entry name" value="IMIDAZOLE GLYCEROL PHOSPHATE SYNTHASE SUBUNIT HISH"/>
    <property type="match status" value="1"/>
</dbReference>
<dbReference type="SUPFAM" id="SSF52317">
    <property type="entry name" value="Class I glutamine amidotransferase-like"/>
    <property type="match status" value="1"/>
</dbReference>
<dbReference type="EMBL" id="BARS01008911">
    <property type="protein sequence ID" value="GAF67929.1"/>
    <property type="molecule type" value="Genomic_DNA"/>
</dbReference>
<organism evidence="11">
    <name type="scientific">marine sediment metagenome</name>
    <dbReference type="NCBI Taxonomy" id="412755"/>
    <lineage>
        <taxon>unclassified sequences</taxon>
        <taxon>metagenomes</taxon>
        <taxon>ecological metagenomes</taxon>
    </lineage>
</organism>
<evidence type="ECO:0000256" key="2">
    <source>
        <dbReference type="ARBA" id="ARBA00011152"/>
    </source>
</evidence>
<dbReference type="PROSITE" id="PS51273">
    <property type="entry name" value="GATASE_TYPE_1"/>
    <property type="match status" value="1"/>
</dbReference>
<evidence type="ECO:0000256" key="5">
    <source>
        <dbReference type="ARBA" id="ARBA00022962"/>
    </source>
</evidence>
<keyword evidence="6" id="KW-0368">Histidine biosynthesis</keyword>
<evidence type="ECO:0000256" key="3">
    <source>
        <dbReference type="ARBA" id="ARBA00022605"/>
    </source>
</evidence>
<comment type="subunit">
    <text evidence="2">Heterodimer of HisH and HisF.</text>
</comment>
<gene>
    <name evidence="11" type="ORF">S01H1_16876</name>
</gene>
<dbReference type="InterPro" id="IPR029062">
    <property type="entry name" value="Class_I_gatase-like"/>
</dbReference>
<proteinExistence type="predicted"/>
<evidence type="ECO:0000256" key="8">
    <source>
        <dbReference type="ARBA" id="ARBA00047838"/>
    </source>
</evidence>
<dbReference type="PANTHER" id="PTHR42701">
    <property type="entry name" value="IMIDAZOLE GLYCEROL PHOSPHATE SYNTHASE SUBUNIT HISH"/>
    <property type="match status" value="1"/>
</dbReference>
<comment type="catalytic activity">
    <reaction evidence="8">
        <text>5-[(5-phospho-1-deoxy-D-ribulos-1-ylimino)methylamino]-1-(5-phospho-beta-D-ribosyl)imidazole-4-carboxamide + L-glutamine = D-erythro-1-(imidazol-4-yl)glycerol 3-phosphate + 5-amino-1-(5-phospho-beta-D-ribosyl)imidazole-4-carboxamide + L-glutamate + H(+)</text>
        <dbReference type="Rhea" id="RHEA:24793"/>
        <dbReference type="ChEBI" id="CHEBI:15378"/>
        <dbReference type="ChEBI" id="CHEBI:29985"/>
        <dbReference type="ChEBI" id="CHEBI:58278"/>
        <dbReference type="ChEBI" id="CHEBI:58359"/>
        <dbReference type="ChEBI" id="CHEBI:58475"/>
        <dbReference type="ChEBI" id="CHEBI:58525"/>
        <dbReference type="EC" id="4.3.2.10"/>
    </reaction>
</comment>
<dbReference type="Pfam" id="PF00117">
    <property type="entry name" value="GATase"/>
    <property type="match status" value="1"/>
</dbReference>
<dbReference type="AlphaFoldDB" id="X0RGB4"/>
<evidence type="ECO:0000256" key="1">
    <source>
        <dbReference type="ARBA" id="ARBA00005091"/>
    </source>
</evidence>
<dbReference type="GO" id="GO:0016829">
    <property type="term" value="F:lyase activity"/>
    <property type="evidence" value="ECO:0007669"/>
    <property type="project" value="UniProtKB-KW"/>
</dbReference>
<comment type="catalytic activity">
    <reaction evidence="9">
        <text>L-glutamine + H2O = L-glutamate + NH4(+)</text>
        <dbReference type="Rhea" id="RHEA:15889"/>
        <dbReference type="ChEBI" id="CHEBI:15377"/>
        <dbReference type="ChEBI" id="CHEBI:28938"/>
        <dbReference type="ChEBI" id="CHEBI:29985"/>
        <dbReference type="ChEBI" id="CHEBI:58359"/>
        <dbReference type="EC" id="3.5.1.2"/>
    </reaction>
</comment>
<feature type="non-terminal residue" evidence="11">
    <location>
        <position position="1"/>
    </location>
</feature>
<evidence type="ECO:0000256" key="7">
    <source>
        <dbReference type="ARBA" id="ARBA00023239"/>
    </source>
</evidence>
<dbReference type="Gene3D" id="3.40.50.880">
    <property type="match status" value="1"/>
</dbReference>
<dbReference type="InterPro" id="IPR017926">
    <property type="entry name" value="GATASE"/>
</dbReference>
<dbReference type="NCBIfam" id="TIGR01855">
    <property type="entry name" value="IMP_synth_hisH"/>
    <property type="match status" value="1"/>
</dbReference>
<name>X0RGB4_9ZZZZ</name>
<sequence length="122" mass="14061">DGQHQGLGVWPGQCVRFDFKDYPQARDLKIPHMGWNTITRQNQCPLFRDLPETCYVYFVHSYYVVPDQQDVSAALTEYGPLSFTSAAWKDNVFATQFHPEKSQRIGLKMLQNFIDFQPLGSA</sequence>
<feature type="domain" description="Glutamine amidotransferase" evidence="10">
    <location>
        <begin position="29"/>
        <end position="113"/>
    </location>
</feature>
<keyword evidence="4" id="KW-0378">Hydrolase</keyword>
<evidence type="ECO:0000313" key="11">
    <source>
        <dbReference type="EMBL" id="GAF67929.1"/>
    </source>
</evidence>
<keyword evidence="7" id="KW-0456">Lyase</keyword>
<protein>
    <recommendedName>
        <fullName evidence="10">Glutamine amidotransferase domain-containing protein</fullName>
    </recommendedName>
</protein>
<accession>X0RGB4</accession>
<dbReference type="GO" id="GO:0004359">
    <property type="term" value="F:glutaminase activity"/>
    <property type="evidence" value="ECO:0007669"/>
    <property type="project" value="UniProtKB-EC"/>
</dbReference>
<keyword evidence="3" id="KW-0028">Amino-acid biosynthesis</keyword>
<keyword evidence="5" id="KW-0315">Glutamine amidotransferase</keyword>
<dbReference type="InterPro" id="IPR010139">
    <property type="entry name" value="Imidazole-glycPsynth_HisH"/>
</dbReference>
<comment type="pathway">
    <text evidence="1">Amino-acid biosynthesis; L-histidine biosynthesis; L-histidine from 5-phospho-alpha-D-ribose 1-diphosphate: step 5/9.</text>
</comment>
<evidence type="ECO:0000256" key="4">
    <source>
        <dbReference type="ARBA" id="ARBA00022801"/>
    </source>
</evidence>
<evidence type="ECO:0000259" key="10">
    <source>
        <dbReference type="Pfam" id="PF00117"/>
    </source>
</evidence>
<dbReference type="GO" id="GO:0000105">
    <property type="term" value="P:L-histidine biosynthetic process"/>
    <property type="evidence" value="ECO:0007669"/>
    <property type="project" value="UniProtKB-UniPathway"/>
</dbReference>
<dbReference type="UniPathway" id="UPA00031">
    <property type="reaction ID" value="UER00010"/>
</dbReference>
<dbReference type="GO" id="GO:0000107">
    <property type="term" value="F:imidazoleglycerol-phosphate synthase activity"/>
    <property type="evidence" value="ECO:0007669"/>
    <property type="project" value="TreeGrafter"/>
</dbReference>
<evidence type="ECO:0000256" key="6">
    <source>
        <dbReference type="ARBA" id="ARBA00023102"/>
    </source>
</evidence>
<comment type="caution">
    <text evidence="11">The sequence shown here is derived from an EMBL/GenBank/DDBJ whole genome shotgun (WGS) entry which is preliminary data.</text>
</comment>
<reference evidence="11" key="1">
    <citation type="journal article" date="2014" name="Front. Microbiol.">
        <title>High frequency of phylogenetically diverse reductive dehalogenase-homologous genes in deep subseafloor sedimentary metagenomes.</title>
        <authorList>
            <person name="Kawai M."/>
            <person name="Futagami T."/>
            <person name="Toyoda A."/>
            <person name="Takaki Y."/>
            <person name="Nishi S."/>
            <person name="Hori S."/>
            <person name="Arai W."/>
            <person name="Tsubouchi T."/>
            <person name="Morono Y."/>
            <person name="Uchiyama I."/>
            <person name="Ito T."/>
            <person name="Fujiyama A."/>
            <person name="Inagaki F."/>
            <person name="Takami H."/>
        </authorList>
    </citation>
    <scope>NUCLEOTIDE SEQUENCE</scope>
    <source>
        <strain evidence="11">Expedition CK06-06</strain>
    </source>
</reference>